<protein>
    <recommendedName>
        <fullName evidence="5">Sigma-54 factor interaction domain-containing protein</fullName>
    </recommendedName>
</protein>
<evidence type="ECO:0000256" key="4">
    <source>
        <dbReference type="ARBA" id="ARBA00023163"/>
    </source>
</evidence>
<organism evidence="6 7">
    <name type="scientific">Geothrix oryzae</name>
    <dbReference type="NCBI Taxonomy" id="2927975"/>
    <lineage>
        <taxon>Bacteria</taxon>
        <taxon>Pseudomonadati</taxon>
        <taxon>Acidobacteriota</taxon>
        <taxon>Holophagae</taxon>
        <taxon>Holophagales</taxon>
        <taxon>Holophagaceae</taxon>
        <taxon>Geothrix</taxon>
    </lineage>
</organism>
<dbReference type="InterPro" id="IPR003593">
    <property type="entry name" value="AAA+_ATPase"/>
</dbReference>
<evidence type="ECO:0000256" key="3">
    <source>
        <dbReference type="ARBA" id="ARBA00023015"/>
    </source>
</evidence>
<dbReference type="InterPro" id="IPR002078">
    <property type="entry name" value="Sigma_54_int"/>
</dbReference>
<dbReference type="EMBL" id="AP027079">
    <property type="protein sequence ID" value="BDU70714.1"/>
    <property type="molecule type" value="Genomic_DNA"/>
</dbReference>
<dbReference type="PROSITE" id="PS00688">
    <property type="entry name" value="SIGMA54_INTERACT_3"/>
    <property type="match status" value="1"/>
</dbReference>
<sequence length="1021" mass="111176">MLRAPWLGHWKAPWGLERGRRWGDSAWALAAIAQAWLLGGREGRWPQVEQEARRPFGPQLSSQPTVFGPRPDPAWVARLRHGSPAVPASQRGVREGELQAWAWEALLEGDGVPWMAAGSVLLDRSQRLRWIALLGAVDAKGTLHLPPFLEILVPPALHRLPPHWWAFLLRSQDAGGRLLPEGALDADLPWSTLQAHAESLVLEVLPEGLKPHREAPWLAALPGGRWMLDPRLRAWARGFGASPAGLEALALGGLAGGAVPEPALAALLRLQSSPAFPDGWTPSLEADIREDLQRPGLPPPSGHPTWDRVRMRWGGEAAPTAPGYPDWGAGAHPCADPFHWMAEGLRADQACDPETSLRAFTLAHAHFTRLGAPGWAERAASNAAVLALKWADLPAHARWSVLRGPLPQPWRDLEEAQLAEVNLEPDAALARIRRLVEAHPGLPGAWGLLASHGADRERWDLVREGLAGAGDHPYTRFLRAVLGPLTEEPPHDADPETRLSWETHRLFRGGGDPGAFWAAWWACPTQIMCLELGLQVLERRPDLRRASSLLALQGIADRAASPRHQRRLAALWPQPDAVADPAPLHLVKDWLARLTTPTWIAWEDEGRLHTLGAGEAPPEGALSRLAQDGTLAPFAQGPWVWCGHPLIWEGCPVGAVLLARPAEAVPTPPLEPLLISPWLARIRARRPAEVAVEPGLLLTDGSEPMASLLRELDRVATSELPVLILGPTGSGKELAARELHQRSGRSGPLVAVNCSAFAEGLLESELFGHTKGAFTGADRDRRGAIEAARGGTLFLDEVADLSPRLQSLLLRVLQEREIRRVGSDHAVKVDVRFAAATHRPMEDLAAAGAFRRDLLFRLQGAVLRLPSLSARRHEFPFLVPRLVVRAAASAKRPVPALAPGLPEALARLPWPGNVRELMHALERAILRCEGGVLKPSHLPELEAPMAQVRTWDDATRAFQRRLLLETLQASGFRVAEAAQTLGLARPALYAVAKRLGVDLVAERSELTPGPAIRDSEIGRIG</sequence>
<keyword evidence="3" id="KW-0805">Transcription regulation</keyword>
<evidence type="ECO:0000313" key="7">
    <source>
        <dbReference type="Proteomes" id="UP001242010"/>
    </source>
</evidence>
<dbReference type="Pfam" id="PF02954">
    <property type="entry name" value="HTH_8"/>
    <property type="match status" value="1"/>
</dbReference>
<keyword evidence="1" id="KW-0547">Nucleotide-binding</keyword>
<keyword evidence="7" id="KW-1185">Reference proteome</keyword>
<keyword evidence="2" id="KW-0067">ATP-binding</keyword>
<dbReference type="InterPro" id="IPR027417">
    <property type="entry name" value="P-loop_NTPase"/>
</dbReference>
<keyword evidence="4" id="KW-0804">Transcription</keyword>
<reference evidence="7" key="1">
    <citation type="journal article" date="2023" name="Int. J. Syst. Evol. Microbiol.">
        <title>Mesoterricola silvestris gen. nov., sp. nov., Mesoterricola sediminis sp. nov., Geothrix oryzae sp. nov., Geothrix edaphica sp. nov., Geothrix rubra sp. nov., and Geothrix limicola sp. nov., six novel members of Acidobacteriota isolated from soils.</title>
        <authorList>
            <person name="Itoh H."/>
            <person name="Sugisawa Y."/>
            <person name="Mise K."/>
            <person name="Xu Z."/>
            <person name="Kuniyasu M."/>
            <person name="Ushijima N."/>
            <person name="Kawano K."/>
            <person name="Kobayashi E."/>
            <person name="Shiratori Y."/>
            <person name="Masuda Y."/>
            <person name="Senoo K."/>
        </authorList>
    </citation>
    <scope>NUCLEOTIDE SEQUENCE [LARGE SCALE GENOMIC DNA]</scope>
    <source>
        <strain evidence="7">Red222</strain>
    </source>
</reference>
<dbReference type="Gene3D" id="1.10.10.60">
    <property type="entry name" value="Homeodomain-like"/>
    <property type="match status" value="1"/>
</dbReference>
<dbReference type="Pfam" id="PF00158">
    <property type="entry name" value="Sigma54_activat"/>
    <property type="match status" value="1"/>
</dbReference>
<name>A0ABN6V4I2_9BACT</name>
<dbReference type="SMART" id="SM00382">
    <property type="entry name" value="AAA"/>
    <property type="match status" value="1"/>
</dbReference>
<gene>
    <name evidence="6" type="ORF">GETHOR_28150</name>
</gene>
<dbReference type="PANTHER" id="PTHR32071:SF57">
    <property type="entry name" value="C4-DICARBOXYLATE TRANSPORT TRANSCRIPTIONAL REGULATORY PROTEIN DCTD"/>
    <property type="match status" value="1"/>
</dbReference>
<feature type="domain" description="Sigma-54 factor interaction" evidence="5">
    <location>
        <begin position="698"/>
        <end position="926"/>
    </location>
</feature>
<dbReference type="RefSeq" id="WP_286354413.1">
    <property type="nucleotide sequence ID" value="NZ_AP027079.1"/>
</dbReference>
<dbReference type="Gene3D" id="1.10.8.60">
    <property type="match status" value="1"/>
</dbReference>
<dbReference type="PANTHER" id="PTHR32071">
    <property type="entry name" value="TRANSCRIPTIONAL REGULATORY PROTEIN"/>
    <property type="match status" value="1"/>
</dbReference>
<dbReference type="InterPro" id="IPR025944">
    <property type="entry name" value="Sigma_54_int_dom_CS"/>
</dbReference>
<dbReference type="Gene3D" id="3.40.50.300">
    <property type="entry name" value="P-loop containing nucleotide triphosphate hydrolases"/>
    <property type="match status" value="1"/>
</dbReference>
<dbReference type="CDD" id="cd00009">
    <property type="entry name" value="AAA"/>
    <property type="match status" value="1"/>
</dbReference>
<dbReference type="InterPro" id="IPR058031">
    <property type="entry name" value="AAA_lid_NorR"/>
</dbReference>
<accession>A0ABN6V4I2</accession>
<dbReference type="InterPro" id="IPR002197">
    <property type="entry name" value="HTH_Fis"/>
</dbReference>
<proteinExistence type="predicted"/>
<dbReference type="SUPFAM" id="SSF52540">
    <property type="entry name" value="P-loop containing nucleoside triphosphate hydrolases"/>
    <property type="match status" value="1"/>
</dbReference>
<evidence type="ECO:0000256" key="1">
    <source>
        <dbReference type="ARBA" id="ARBA00022741"/>
    </source>
</evidence>
<evidence type="ECO:0000313" key="6">
    <source>
        <dbReference type="EMBL" id="BDU70714.1"/>
    </source>
</evidence>
<dbReference type="Pfam" id="PF25601">
    <property type="entry name" value="AAA_lid_14"/>
    <property type="match status" value="1"/>
</dbReference>
<evidence type="ECO:0000256" key="2">
    <source>
        <dbReference type="ARBA" id="ARBA00022840"/>
    </source>
</evidence>
<dbReference type="PROSITE" id="PS50045">
    <property type="entry name" value="SIGMA54_INTERACT_4"/>
    <property type="match status" value="1"/>
</dbReference>
<dbReference type="Proteomes" id="UP001242010">
    <property type="component" value="Chromosome"/>
</dbReference>
<evidence type="ECO:0000259" key="5">
    <source>
        <dbReference type="PROSITE" id="PS50045"/>
    </source>
</evidence>